<organism evidence="1 2">
    <name type="scientific">Dendrolimus kikuchii</name>
    <dbReference type="NCBI Taxonomy" id="765133"/>
    <lineage>
        <taxon>Eukaryota</taxon>
        <taxon>Metazoa</taxon>
        <taxon>Ecdysozoa</taxon>
        <taxon>Arthropoda</taxon>
        <taxon>Hexapoda</taxon>
        <taxon>Insecta</taxon>
        <taxon>Pterygota</taxon>
        <taxon>Neoptera</taxon>
        <taxon>Endopterygota</taxon>
        <taxon>Lepidoptera</taxon>
        <taxon>Glossata</taxon>
        <taxon>Ditrysia</taxon>
        <taxon>Bombycoidea</taxon>
        <taxon>Lasiocampidae</taxon>
        <taxon>Dendrolimus</taxon>
    </lineage>
</organism>
<proteinExistence type="predicted"/>
<name>A0ACC1CKQ8_9NEOP</name>
<gene>
    <name evidence="1" type="ORF">K1T71_011999</name>
</gene>
<protein>
    <submittedName>
        <fullName evidence="1">Uncharacterized protein</fullName>
    </submittedName>
</protein>
<dbReference type="EMBL" id="CM034408">
    <property type="protein sequence ID" value="KAJ0172026.1"/>
    <property type="molecule type" value="Genomic_DNA"/>
</dbReference>
<sequence length="495" mass="55021">MVQKITMQATNTQKEDKFATLVGQFGRWQFLVFASVSLVKLSSGWVQMAILFLTPNVAFWCSNLDSNETVENNTCYTDCVEYSYDASPFENTIITEWDLICERRWLASFTQTVLQLGILIGSIIFGFLSDRYGRKNTFLVSIVALIAIGFGIPYSPNYEVFTALRFFLGVATAGTMVISFVIVMESVGAKYREVFGCLFQIPFIVGHMTVPLFAFYLRNWNTYTLALAIPSLIYLGYFFTLTESPRWLVSVGRVDEATRIVKKVAIINKLPTSKIEDTLKKLAEEISGSEKNRPNYSDLFGTALRWKTICLCVMWLTVGVTFFGFNQYISQTSPDPFISVAAAGAIQIPSNLLSIWLISRLGRKWTTSAFFILGGVFIMVLAVVPNKFWITLTLGTLGVSCAAIVAASIYIYSSELYPTVVRNMGMGACSMSMRFGSMIAPFISNLSMTVPWLPNVIFGLAPIVAGVLCLCLPETRGSVLPDSMNDVREGIKSDK</sequence>
<accession>A0ACC1CKQ8</accession>
<comment type="caution">
    <text evidence="1">The sequence shown here is derived from an EMBL/GenBank/DDBJ whole genome shotgun (WGS) entry which is preliminary data.</text>
</comment>
<evidence type="ECO:0000313" key="2">
    <source>
        <dbReference type="Proteomes" id="UP000824533"/>
    </source>
</evidence>
<reference evidence="1 2" key="1">
    <citation type="journal article" date="2021" name="Front. Genet.">
        <title>Chromosome-Level Genome Assembly Reveals Significant Gene Expansion in the Toll and IMD Signaling Pathways of Dendrolimus kikuchii.</title>
        <authorList>
            <person name="Zhou J."/>
            <person name="Wu P."/>
            <person name="Xiong Z."/>
            <person name="Liu N."/>
            <person name="Zhao N."/>
            <person name="Ji M."/>
            <person name="Qiu Y."/>
            <person name="Yang B."/>
        </authorList>
    </citation>
    <scope>NUCLEOTIDE SEQUENCE [LARGE SCALE GENOMIC DNA]</scope>
    <source>
        <strain evidence="1">Ann1</strain>
    </source>
</reference>
<keyword evidence="2" id="KW-1185">Reference proteome</keyword>
<dbReference type="Proteomes" id="UP000824533">
    <property type="component" value="Linkage Group LG22"/>
</dbReference>
<evidence type="ECO:0000313" key="1">
    <source>
        <dbReference type="EMBL" id="KAJ0172026.1"/>
    </source>
</evidence>